<keyword evidence="3" id="KW-1185">Reference proteome</keyword>
<dbReference type="Pfam" id="PF01636">
    <property type="entry name" value="APH"/>
    <property type="match status" value="1"/>
</dbReference>
<dbReference type="PANTHER" id="PTHR21310">
    <property type="entry name" value="AMINOGLYCOSIDE PHOSPHOTRANSFERASE-RELATED-RELATED"/>
    <property type="match status" value="1"/>
</dbReference>
<dbReference type="Gene3D" id="3.90.1200.10">
    <property type="match status" value="1"/>
</dbReference>
<dbReference type="InterPro" id="IPR011009">
    <property type="entry name" value="Kinase-like_dom_sf"/>
</dbReference>
<evidence type="ECO:0000313" key="2">
    <source>
        <dbReference type="EMBL" id="KAF1913677.1"/>
    </source>
</evidence>
<evidence type="ECO:0000259" key="1">
    <source>
        <dbReference type="Pfam" id="PF01636"/>
    </source>
</evidence>
<dbReference type="InterPro" id="IPR002575">
    <property type="entry name" value="Aminoglycoside_PTrfase"/>
</dbReference>
<accession>A0A6A5QHY3</accession>
<dbReference type="Proteomes" id="UP000800096">
    <property type="component" value="Unassembled WGS sequence"/>
</dbReference>
<dbReference type="EMBL" id="ML979138">
    <property type="protein sequence ID" value="KAF1913677.1"/>
    <property type="molecule type" value="Genomic_DNA"/>
</dbReference>
<protein>
    <recommendedName>
        <fullName evidence="1">Aminoglycoside phosphotransferase domain-containing protein</fullName>
    </recommendedName>
</protein>
<dbReference type="PANTHER" id="PTHR21310:SF37">
    <property type="entry name" value="AMINOGLYCOSIDE PHOSPHOTRANSFERASE DOMAIN-CONTAINING PROTEIN"/>
    <property type="match status" value="1"/>
</dbReference>
<dbReference type="SUPFAM" id="SSF56112">
    <property type="entry name" value="Protein kinase-like (PK-like)"/>
    <property type="match status" value="1"/>
</dbReference>
<proteinExistence type="predicted"/>
<evidence type="ECO:0000313" key="3">
    <source>
        <dbReference type="Proteomes" id="UP000800096"/>
    </source>
</evidence>
<feature type="domain" description="Aminoglycoside phosphotransferase" evidence="1">
    <location>
        <begin position="17"/>
        <end position="240"/>
    </location>
</feature>
<gene>
    <name evidence="2" type="ORF">BDU57DRAFT_596980</name>
</gene>
<organism evidence="2 3">
    <name type="scientific">Ampelomyces quisqualis</name>
    <name type="common">Powdery mildew agent</name>
    <dbReference type="NCBI Taxonomy" id="50730"/>
    <lineage>
        <taxon>Eukaryota</taxon>
        <taxon>Fungi</taxon>
        <taxon>Dikarya</taxon>
        <taxon>Ascomycota</taxon>
        <taxon>Pezizomycotina</taxon>
        <taxon>Dothideomycetes</taxon>
        <taxon>Pleosporomycetidae</taxon>
        <taxon>Pleosporales</taxon>
        <taxon>Pleosporineae</taxon>
        <taxon>Phaeosphaeriaceae</taxon>
        <taxon>Ampelomyces</taxon>
    </lineage>
</organism>
<dbReference type="OrthoDB" id="10003767at2759"/>
<sequence>MGGLHVVRLLDFEDGTTWLARLQLRKGTAESCQRLTAEVNTIQVVREQSKIRVPEVFGYDASSDNPVGVPFMLLEYIPAITAMDSFGGWEEHGGRIPQHFRTEYHASMANIQVEMASIRFPMIGRIVKLSDGTFTVGELPGIGGPFKTAADFFCAWADNSEFCFSEAFIRKRTPETAVDDIIRSIESFPARLSRFARHYPFQSGPYPLTHSDLYSSNVLVDSQCRIKGEIDWESALVGPWEIFELIKKLAIVTPVLDGAFYRETQSDIIVERKGYIQAIKDGERAMQFDNRLSETLENGTTQDLAHAF</sequence>
<reference evidence="2" key="1">
    <citation type="journal article" date="2020" name="Stud. Mycol.">
        <title>101 Dothideomycetes genomes: a test case for predicting lifestyles and emergence of pathogens.</title>
        <authorList>
            <person name="Haridas S."/>
            <person name="Albert R."/>
            <person name="Binder M."/>
            <person name="Bloem J."/>
            <person name="Labutti K."/>
            <person name="Salamov A."/>
            <person name="Andreopoulos B."/>
            <person name="Baker S."/>
            <person name="Barry K."/>
            <person name="Bills G."/>
            <person name="Bluhm B."/>
            <person name="Cannon C."/>
            <person name="Castanera R."/>
            <person name="Culley D."/>
            <person name="Daum C."/>
            <person name="Ezra D."/>
            <person name="Gonzalez J."/>
            <person name="Henrissat B."/>
            <person name="Kuo A."/>
            <person name="Liang C."/>
            <person name="Lipzen A."/>
            <person name="Lutzoni F."/>
            <person name="Magnuson J."/>
            <person name="Mondo S."/>
            <person name="Nolan M."/>
            <person name="Ohm R."/>
            <person name="Pangilinan J."/>
            <person name="Park H.-J."/>
            <person name="Ramirez L."/>
            <person name="Alfaro M."/>
            <person name="Sun H."/>
            <person name="Tritt A."/>
            <person name="Yoshinaga Y."/>
            <person name="Zwiers L.-H."/>
            <person name="Turgeon B."/>
            <person name="Goodwin S."/>
            <person name="Spatafora J."/>
            <person name="Crous P."/>
            <person name="Grigoriev I."/>
        </authorList>
    </citation>
    <scope>NUCLEOTIDE SEQUENCE</scope>
    <source>
        <strain evidence="2">HMLAC05119</strain>
    </source>
</reference>
<name>A0A6A5QHY3_AMPQU</name>
<dbReference type="AlphaFoldDB" id="A0A6A5QHY3"/>
<dbReference type="InterPro" id="IPR051678">
    <property type="entry name" value="AGP_Transferase"/>
</dbReference>